<gene>
    <name evidence="13" type="ORF">F4827_006573</name>
</gene>
<evidence type="ECO:0000259" key="12">
    <source>
        <dbReference type="Pfam" id="PF01568"/>
    </source>
</evidence>
<sequence length="808" mass="88481">MNKSLSLRRPMLPPHVPQRNTRERAMPKRKSIRIYSDPAGGWGALKATGEALALQGVAVSGAKTLLRMNQPEGFDCPGCAWPDAKHTSSFEFCENGAKAVAWEATAFRCTPDFFDAHSVSELTAWDDYDLEMAGRLTHPMAYDEASDRYRAIEWEDAFALIAKHLNGLDSPDQADFYTSGRASNEAAFLYQIFVREFGTNNFPDCSNMCHEATSVGLPESIGVGKGTVLLDDFEEADAIFIFGQNPGTNSPRMMSDLHSASRRGAKIVSFNPFRERALERFASPQNPMEMATLGFTQISSFLYQVRVGGDVAVLKGMMKAVIEADDAALADDAPRVLDIDFIESHTHGIDDLLADLRATSWDAILQQSGLSSADIHNAADIYMKARNVILVYGMGLTQHHRGTENVQQVANLALLRGNIGRPGAGVCPVRGHSNVQGNRTVGITEKPSAALIDGIERAFGFQAPAAHGHDVIATIESMMRGEAKVFMALGGNFAAAVPDWIRVQAAIRKLDLTVHIATKLNRSHLVHGKEALILPCLGRTEIDIQADGPQSITVEDSMSMVHASSGRNEPASPHLKSEPAIVAGIARATLGPHSHVDWEHLVASYDRIRDKIEIVYPIFQAYNERIRVPGGFHLASSARERVWATPTGRANFLVFKGLDEDPVQSDHDALWLTTMRSHDQYNTTLYSHSDRYRGVFGQRDVIFMNPRELKKRDLHPGERVDVFAVSTDGIERVIRSFKVVEYSLPDGCCGAYYPEANPLVALYAFDPKSRTPSYKSVPVKIARAAAVGPDSTHQAAIIGATGAHHASQ</sequence>
<keyword evidence="9" id="KW-0411">Iron-sulfur</keyword>
<evidence type="ECO:0000256" key="10">
    <source>
        <dbReference type="SAM" id="MobiDB-lite"/>
    </source>
</evidence>
<dbReference type="CDD" id="cd02767">
    <property type="entry name" value="MopB_ydeP"/>
    <property type="match status" value="1"/>
</dbReference>
<dbReference type="PANTHER" id="PTHR43105">
    <property type="entry name" value="RESPIRATORY NITRATE REDUCTASE"/>
    <property type="match status" value="1"/>
</dbReference>
<comment type="cofactor">
    <cofactor evidence="1">
        <name>Mo-bis(molybdopterin guanine dinucleotide)</name>
        <dbReference type="ChEBI" id="CHEBI:60539"/>
    </cofactor>
</comment>
<dbReference type="Gene3D" id="3.40.228.10">
    <property type="entry name" value="Dimethylsulfoxide Reductase, domain 2"/>
    <property type="match status" value="1"/>
</dbReference>
<proteinExistence type="inferred from homology"/>
<keyword evidence="6" id="KW-0479">Metal-binding</keyword>
<comment type="cofactor">
    <cofactor evidence="2">
        <name>[4Fe-4S] cluster</name>
        <dbReference type="ChEBI" id="CHEBI:49883"/>
    </cofactor>
</comment>
<dbReference type="NCBIfam" id="TIGR01701">
    <property type="entry name" value="Fdhalpha-like"/>
    <property type="match status" value="1"/>
</dbReference>
<dbReference type="GO" id="GO:1990204">
    <property type="term" value="C:oxidoreductase complex"/>
    <property type="evidence" value="ECO:0007669"/>
    <property type="project" value="UniProtKB-ARBA"/>
</dbReference>
<evidence type="ECO:0000256" key="9">
    <source>
        <dbReference type="ARBA" id="ARBA00023014"/>
    </source>
</evidence>
<dbReference type="Proteomes" id="UP000571554">
    <property type="component" value="Unassembled WGS sequence"/>
</dbReference>
<dbReference type="GO" id="GO:0016020">
    <property type="term" value="C:membrane"/>
    <property type="evidence" value="ECO:0007669"/>
    <property type="project" value="TreeGrafter"/>
</dbReference>
<feature type="domain" description="Molybdopterin oxidoreductase" evidence="11">
    <location>
        <begin position="135"/>
        <end position="516"/>
    </location>
</feature>
<evidence type="ECO:0000256" key="3">
    <source>
        <dbReference type="ARBA" id="ARBA00010312"/>
    </source>
</evidence>
<evidence type="ECO:0000313" key="13">
    <source>
        <dbReference type="EMBL" id="MBB6106697.1"/>
    </source>
</evidence>
<dbReference type="SUPFAM" id="SSF50692">
    <property type="entry name" value="ADC-like"/>
    <property type="match status" value="1"/>
</dbReference>
<dbReference type="InterPro" id="IPR037951">
    <property type="entry name" value="MopB_CT_YdeP"/>
</dbReference>
<dbReference type="GO" id="GO:0045333">
    <property type="term" value="P:cellular respiration"/>
    <property type="evidence" value="ECO:0007669"/>
    <property type="project" value="UniProtKB-ARBA"/>
</dbReference>
<evidence type="ECO:0000259" key="11">
    <source>
        <dbReference type="Pfam" id="PF00384"/>
    </source>
</evidence>
<name>A0A7W9U458_9BURK</name>
<dbReference type="InterPro" id="IPR050123">
    <property type="entry name" value="Prok_molybdopt-oxidoreductase"/>
</dbReference>
<dbReference type="PIRSF" id="PIRSF000144">
    <property type="entry name" value="CbbBc"/>
    <property type="match status" value="1"/>
</dbReference>
<evidence type="ECO:0000313" key="14">
    <source>
        <dbReference type="Proteomes" id="UP000571554"/>
    </source>
</evidence>
<dbReference type="AlphaFoldDB" id="A0A7W9U458"/>
<evidence type="ECO:0000256" key="4">
    <source>
        <dbReference type="ARBA" id="ARBA00022485"/>
    </source>
</evidence>
<keyword evidence="7 13" id="KW-0560">Oxidoreductase</keyword>
<dbReference type="InterPro" id="IPR041953">
    <property type="entry name" value="YdeP_MopB"/>
</dbReference>
<keyword evidence="8" id="KW-0408">Iron</keyword>
<dbReference type="GO" id="GO:0043546">
    <property type="term" value="F:molybdopterin cofactor binding"/>
    <property type="evidence" value="ECO:0007669"/>
    <property type="project" value="InterPro"/>
</dbReference>
<evidence type="ECO:0000256" key="7">
    <source>
        <dbReference type="ARBA" id="ARBA00023002"/>
    </source>
</evidence>
<evidence type="ECO:0000256" key="1">
    <source>
        <dbReference type="ARBA" id="ARBA00001942"/>
    </source>
</evidence>
<dbReference type="PANTHER" id="PTHR43105:SF4">
    <property type="entry name" value="PROTEIN YDEP"/>
    <property type="match status" value="1"/>
</dbReference>
<evidence type="ECO:0000256" key="5">
    <source>
        <dbReference type="ARBA" id="ARBA00022505"/>
    </source>
</evidence>
<reference evidence="13 14" key="1">
    <citation type="submission" date="2020-08" db="EMBL/GenBank/DDBJ databases">
        <title>Above-ground endophytic microbial communities from plants in different locations in the United States.</title>
        <authorList>
            <person name="Frank C."/>
        </authorList>
    </citation>
    <scope>NUCLEOTIDE SEQUENCE [LARGE SCALE GENOMIC DNA]</scope>
    <source>
        <strain evidence="13 14">WP4_2_2</strain>
    </source>
</reference>
<feature type="domain" description="Molybdopterin dinucleotide-binding" evidence="12">
    <location>
        <begin position="670"/>
        <end position="778"/>
    </location>
</feature>
<dbReference type="SUPFAM" id="SSF53706">
    <property type="entry name" value="Formate dehydrogenase/DMSO reductase, domains 1-3"/>
    <property type="match status" value="1"/>
</dbReference>
<dbReference type="InterPro" id="IPR006657">
    <property type="entry name" value="MoPterin_dinucl-bd_dom"/>
</dbReference>
<keyword evidence="5" id="KW-0500">Molybdenum</keyword>
<comment type="similarity">
    <text evidence="3">Belongs to the prokaryotic molybdopterin-containing oxidoreductase family.</text>
</comment>
<dbReference type="Pfam" id="PF00384">
    <property type="entry name" value="Molybdopterin"/>
    <property type="match status" value="1"/>
</dbReference>
<organism evidence="13 14">
    <name type="scientific">Paraburkholderia bannensis</name>
    <dbReference type="NCBI Taxonomy" id="765414"/>
    <lineage>
        <taxon>Bacteria</taxon>
        <taxon>Pseudomonadati</taxon>
        <taxon>Pseudomonadota</taxon>
        <taxon>Betaproteobacteria</taxon>
        <taxon>Burkholderiales</taxon>
        <taxon>Burkholderiaceae</taxon>
        <taxon>Paraburkholderia</taxon>
    </lineage>
</organism>
<dbReference type="GO" id="GO:0030151">
    <property type="term" value="F:molybdenum ion binding"/>
    <property type="evidence" value="ECO:0007669"/>
    <property type="project" value="InterPro"/>
</dbReference>
<dbReference type="GO" id="GO:0051539">
    <property type="term" value="F:4 iron, 4 sulfur cluster binding"/>
    <property type="evidence" value="ECO:0007669"/>
    <property type="project" value="UniProtKB-KW"/>
</dbReference>
<dbReference type="CDD" id="cd02787">
    <property type="entry name" value="MopB_CT_ydeP"/>
    <property type="match status" value="1"/>
</dbReference>
<comment type="caution">
    <text evidence="13">The sequence shown here is derived from an EMBL/GenBank/DDBJ whole genome shotgun (WGS) entry which is preliminary data.</text>
</comment>
<dbReference type="Gene3D" id="2.40.40.20">
    <property type="match status" value="1"/>
</dbReference>
<feature type="region of interest" description="Disordered" evidence="10">
    <location>
        <begin position="1"/>
        <end position="29"/>
    </location>
</feature>
<dbReference type="InterPro" id="IPR010046">
    <property type="entry name" value="Mopterin_OxRdtse_a_bac"/>
</dbReference>
<protein>
    <submittedName>
        <fullName evidence="13">Formate dehydrogenase major subunit</fullName>
        <ecNumber evidence="13">1.17.1.9</ecNumber>
    </submittedName>
</protein>
<dbReference type="InterPro" id="IPR006656">
    <property type="entry name" value="Mopterin_OxRdtase"/>
</dbReference>
<accession>A0A7W9U458</accession>
<dbReference type="Pfam" id="PF01568">
    <property type="entry name" value="Molydop_binding"/>
    <property type="match status" value="1"/>
</dbReference>
<evidence type="ECO:0000256" key="2">
    <source>
        <dbReference type="ARBA" id="ARBA00001966"/>
    </source>
</evidence>
<dbReference type="EC" id="1.17.1.9" evidence="13"/>
<keyword evidence="4" id="KW-0004">4Fe-4S</keyword>
<dbReference type="EMBL" id="JACHBW010000030">
    <property type="protein sequence ID" value="MBB6106697.1"/>
    <property type="molecule type" value="Genomic_DNA"/>
</dbReference>
<evidence type="ECO:0000256" key="6">
    <source>
        <dbReference type="ARBA" id="ARBA00022723"/>
    </source>
</evidence>
<dbReference type="InterPro" id="IPR009010">
    <property type="entry name" value="Asp_de-COase-like_dom_sf"/>
</dbReference>
<evidence type="ECO:0000256" key="8">
    <source>
        <dbReference type="ARBA" id="ARBA00023004"/>
    </source>
</evidence>
<dbReference type="GO" id="GO:0008863">
    <property type="term" value="F:formate dehydrogenase (NAD+) activity"/>
    <property type="evidence" value="ECO:0007669"/>
    <property type="project" value="UniProtKB-EC"/>
</dbReference>
<dbReference type="Gene3D" id="3.40.50.740">
    <property type="match status" value="1"/>
</dbReference>
<keyword evidence="14" id="KW-1185">Reference proteome</keyword>